<dbReference type="SUPFAM" id="SSF82051">
    <property type="entry name" value="Obg GTP-binding protein N-terminal domain"/>
    <property type="match status" value="1"/>
</dbReference>
<dbReference type="PANTHER" id="PTHR11702">
    <property type="entry name" value="DEVELOPMENTALLY REGULATED GTP-BINDING PROTEIN-RELATED"/>
    <property type="match status" value="1"/>
</dbReference>
<dbReference type="Gene3D" id="3.30.300.350">
    <property type="entry name" value="GTP-binding protein OBG, C-terminal domain"/>
    <property type="match status" value="1"/>
</dbReference>
<dbReference type="InterPro" id="IPR015349">
    <property type="entry name" value="OCT_dom"/>
</dbReference>
<evidence type="ECO:0000256" key="4">
    <source>
        <dbReference type="ARBA" id="ARBA00022723"/>
    </source>
</evidence>
<evidence type="ECO:0000256" key="8">
    <source>
        <dbReference type="ARBA" id="ARBA00023134"/>
    </source>
</evidence>
<organism evidence="12">
    <name type="scientific">marine metagenome</name>
    <dbReference type="NCBI Taxonomy" id="408172"/>
    <lineage>
        <taxon>unclassified sequences</taxon>
        <taxon>metagenomes</taxon>
        <taxon>ecological metagenomes</taxon>
    </lineage>
</organism>
<keyword evidence="3" id="KW-0963">Cytoplasm</keyword>
<dbReference type="PRINTS" id="PR00326">
    <property type="entry name" value="GTP1OBG"/>
</dbReference>
<keyword evidence="7" id="KW-0460">Magnesium</keyword>
<dbReference type="NCBIfam" id="NF008955">
    <property type="entry name" value="PRK12297.1"/>
    <property type="match status" value="1"/>
</dbReference>
<dbReference type="Pfam" id="PF09269">
    <property type="entry name" value="DUF1967"/>
    <property type="match status" value="1"/>
</dbReference>
<evidence type="ECO:0000313" key="12">
    <source>
        <dbReference type="EMBL" id="SVA33484.1"/>
    </source>
</evidence>
<evidence type="ECO:0000259" key="10">
    <source>
        <dbReference type="PROSITE" id="PS51881"/>
    </source>
</evidence>
<dbReference type="InterPro" id="IPR031167">
    <property type="entry name" value="G_OBG"/>
</dbReference>
<dbReference type="PROSITE" id="PS51710">
    <property type="entry name" value="G_OBG"/>
    <property type="match status" value="1"/>
</dbReference>
<dbReference type="AlphaFoldDB" id="A0A381UZV5"/>
<dbReference type="NCBIfam" id="TIGR00231">
    <property type="entry name" value="small_GTP"/>
    <property type="match status" value="1"/>
</dbReference>
<dbReference type="InterPro" id="IPR036346">
    <property type="entry name" value="GTP-bd_prot_GTP1/OBG_C_sf"/>
</dbReference>
<name>A0A381UZV5_9ZZZZ</name>
<evidence type="ECO:0000259" key="9">
    <source>
        <dbReference type="PROSITE" id="PS51710"/>
    </source>
</evidence>
<dbReference type="Pfam" id="PF01926">
    <property type="entry name" value="MMR_HSR1"/>
    <property type="match status" value="1"/>
</dbReference>
<dbReference type="InterPro" id="IPR006073">
    <property type="entry name" value="GTP-bd"/>
</dbReference>
<keyword evidence="5" id="KW-0547">Nucleotide-binding</keyword>
<dbReference type="SUPFAM" id="SSF52540">
    <property type="entry name" value="P-loop containing nucleoside triphosphate hydrolases"/>
    <property type="match status" value="1"/>
</dbReference>
<dbReference type="InterPro" id="IPR045086">
    <property type="entry name" value="OBG_GTPase"/>
</dbReference>
<evidence type="ECO:0000259" key="11">
    <source>
        <dbReference type="PROSITE" id="PS51883"/>
    </source>
</evidence>
<proteinExistence type="inferred from homology"/>
<sequence length="420" mass="45887">MIDLVRINISSGNGGNGRVSFRREKFIPKGGPDGGDGGNGGDVYFVGDSSINTLLSMKYQKKFVAGNGGVGGGNNRHGASGKNIFIKVPLGTSVWSLPIESEKKLVLDIIDEIPKKLLPGGKGGKGNKKFANSINRGPLLAESGMDGTEMHVELELKILADVGIVGMPNAGKSTLLSACSSAKPKISDYPFTTLEPILGVVEKGFKTFLLVEIPGLIEGAHKGVGLGQKFLRHAERTRILWHVLDGSSNELLGNVEKINRELKQYHMDLSGRNQILVVNKMDLVTTNSTIGDLKKQIDGLGMTVCYVSAVTGEGIEELIATTFKVLENVGDRIIVEHDELTILYPRPTRRTIRVWKEGGTFVIESEQLERLAKMADLKDFRARLQLWKVMERLGVERLLVREGITVGSLVRIGDIEFEWE</sequence>
<dbReference type="InterPro" id="IPR027417">
    <property type="entry name" value="P-loop_NTPase"/>
</dbReference>
<dbReference type="PANTHER" id="PTHR11702:SF31">
    <property type="entry name" value="MITOCHONDRIAL RIBOSOME-ASSOCIATED GTPASE 2"/>
    <property type="match status" value="1"/>
</dbReference>
<protein>
    <recommendedName>
        <fullName evidence="13">OBG-type G domain-containing protein</fullName>
    </recommendedName>
</protein>
<evidence type="ECO:0000256" key="6">
    <source>
        <dbReference type="ARBA" id="ARBA00022801"/>
    </source>
</evidence>
<gene>
    <name evidence="12" type="ORF">METZ01_LOCUS86338</name>
</gene>
<dbReference type="PROSITE" id="PS51883">
    <property type="entry name" value="OBG"/>
    <property type="match status" value="1"/>
</dbReference>
<comment type="cofactor">
    <cofactor evidence="1">
        <name>Mg(2+)</name>
        <dbReference type="ChEBI" id="CHEBI:18420"/>
    </cofactor>
</comment>
<dbReference type="InterPro" id="IPR006169">
    <property type="entry name" value="GTP1_OBG_dom"/>
</dbReference>
<feature type="domain" description="OCT" evidence="10">
    <location>
        <begin position="344"/>
        <end position="420"/>
    </location>
</feature>
<keyword evidence="6" id="KW-0378">Hydrolase</keyword>
<dbReference type="HAMAP" id="MF_01454">
    <property type="entry name" value="GTPase_Obg"/>
    <property type="match status" value="1"/>
</dbReference>
<comment type="similarity">
    <text evidence="2">Belongs to the TRAFAC class OBG-HflX-like GTPase superfamily. OBG GTPase family.</text>
</comment>
<evidence type="ECO:0000256" key="3">
    <source>
        <dbReference type="ARBA" id="ARBA00022490"/>
    </source>
</evidence>
<dbReference type="InterPro" id="IPR005225">
    <property type="entry name" value="Small_GTP-bd"/>
</dbReference>
<accession>A0A381UZV5</accession>
<dbReference type="NCBIfam" id="TIGR03595">
    <property type="entry name" value="Obg_CgtA_exten"/>
    <property type="match status" value="1"/>
</dbReference>
<dbReference type="InterPro" id="IPR014100">
    <property type="entry name" value="GTP-bd_Obg/CgtA"/>
</dbReference>
<reference evidence="12" key="1">
    <citation type="submission" date="2018-05" db="EMBL/GenBank/DDBJ databases">
        <authorList>
            <person name="Lanie J.A."/>
            <person name="Ng W.-L."/>
            <person name="Kazmierczak K.M."/>
            <person name="Andrzejewski T.M."/>
            <person name="Davidsen T.M."/>
            <person name="Wayne K.J."/>
            <person name="Tettelin H."/>
            <person name="Glass J.I."/>
            <person name="Rusch D."/>
            <person name="Podicherti R."/>
            <person name="Tsui H.-C.T."/>
            <person name="Winkler M.E."/>
        </authorList>
    </citation>
    <scope>NUCLEOTIDE SEQUENCE</scope>
</reference>
<dbReference type="EMBL" id="UINC01007465">
    <property type="protein sequence ID" value="SVA33484.1"/>
    <property type="molecule type" value="Genomic_DNA"/>
</dbReference>
<evidence type="ECO:0008006" key="13">
    <source>
        <dbReference type="Google" id="ProtNLM"/>
    </source>
</evidence>
<dbReference type="SUPFAM" id="SSF102741">
    <property type="entry name" value="Obg GTP-binding protein C-terminal domain"/>
    <property type="match status" value="1"/>
</dbReference>
<dbReference type="CDD" id="cd01898">
    <property type="entry name" value="Obg"/>
    <property type="match status" value="1"/>
</dbReference>
<dbReference type="NCBIfam" id="NF008956">
    <property type="entry name" value="PRK12299.1"/>
    <property type="match status" value="1"/>
</dbReference>
<keyword evidence="4" id="KW-0479">Metal-binding</keyword>
<dbReference type="PROSITE" id="PS51881">
    <property type="entry name" value="OCT"/>
    <property type="match status" value="1"/>
</dbReference>
<dbReference type="GO" id="GO:0003924">
    <property type="term" value="F:GTPase activity"/>
    <property type="evidence" value="ECO:0007669"/>
    <property type="project" value="InterPro"/>
</dbReference>
<evidence type="ECO:0000256" key="1">
    <source>
        <dbReference type="ARBA" id="ARBA00001946"/>
    </source>
</evidence>
<dbReference type="Pfam" id="PF01018">
    <property type="entry name" value="GTP1_OBG"/>
    <property type="match status" value="1"/>
</dbReference>
<dbReference type="NCBIfam" id="TIGR02729">
    <property type="entry name" value="Obg_CgtA"/>
    <property type="match status" value="1"/>
</dbReference>
<feature type="domain" description="Obg" evidence="11">
    <location>
        <begin position="1"/>
        <end position="159"/>
    </location>
</feature>
<evidence type="ECO:0000256" key="5">
    <source>
        <dbReference type="ARBA" id="ARBA00022741"/>
    </source>
</evidence>
<dbReference type="GO" id="GO:0005525">
    <property type="term" value="F:GTP binding"/>
    <property type="evidence" value="ECO:0007669"/>
    <property type="project" value="UniProtKB-KW"/>
</dbReference>
<feature type="domain" description="OBG-type G" evidence="9">
    <location>
        <begin position="160"/>
        <end position="327"/>
    </location>
</feature>
<dbReference type="Gene3D" id="2.70.210.12">
    <property type="entry name" value="GTP1/OBG domain"/>
    <property type="match status" value="1"/>
</dbReference>
<evidence type="ECO:0000256" key="2">
    <source>
        <dbReference type="ARBA" id="ARBA00007699"/>
    </source>
</evidence>
<dbReference type="InterPro" id="IPR036726">
    <property type="entry name" value="GTP1_OBG_dom_sf"/>
</dbReference>
<evidence type="ECO:0000256" key="7">
    <source>
        <dbReference type="ARBA" id="ARBA00022842"/>
    </source>
</evidence>
<keyword evidence="8" id="KW-0342">GTP-binding</keyword>
<dbReference type="Gene3D" id="3.40.50.300">
    <property type="entry name" value="P-loop containing nucleotide triphosphate hydrolases"/>
    <property type="match status" value="1"/>
</dbReference>
<dbReference type="FunFam" id="2.70.210.12:FF:000001">
    <property type="entry name" value="GTPase Obg"/>
    <property type="match status" value="1"/>
</dbReference>
<dbReference type="GO" id="GO:0000287">
    <property type="term" value="F:magnesium ion binding"/>
    <property type="evidence" value="ECO:0007669"/>
    <property type="project" value="InterPro"/>
</dbReference>